<feature type="transmembrane region" description="Helical" evidence="2">
    <location>
        <begin position="55"/>
        <end position="77"/>
    </location>
</feature>
<dbReference type="Proteomes" id="UP000278222">
    <property type="component" value="Unassembled WGS sequence"/>
</dbReference>
<protein>
    <submittedName>
        <fullName evidence="3">Uncharacterized protein</fullName>
    </submittedName>
</protein>
<dbReference type="EMBL" id="RJKX01000013">
    <property type="protein sequence ID" value="ROQ00478.1"/>
    <property type="molecule type" value="Genomic_DNA"/>
</dbReference>
<feature type="region of interest" description="Disordered" evidence="1">
    <location>
        <begin position="1"/>
        <end position="26"/>
    </location>
</feature>
<evidence type="ECO:0000313" key="3">
    <source>
        <dbReference type="EMBL" id="ROQ00478.1"/>
    </source>
</evidence>
<sequence length="83" mass="9013">MVALDPASLAGWPPAPGPRADRTRPLDRPDWRAIARRLATRAAATLARHAWRLRLVLALTAAWAAGVTVGRALLLHLTQMVMS</sequence>
<dbReference type="RefSeq" id="WP_123689753.1">
    <property type="nucleotide sequence ID" value="NZ_AP019700.1"/>
</dbReference>
<keyword evidence="2" id="KW-1133">Transmembrane helix</keyword>
<name>A0A3N1MA14_9PROT</name>
<reference evidence="3 4" key="1">
    <citation type="submission" date="2018-11" db="EMBL/GenBank/DDBJ databases">
        <title>Genomic Encyclopedia of Type Strains, Phase IV (KMG-IV): sequencing the most valuable type-strain genomes for metagenomic binning, comparative biology and taxonomic classification.</title>
        <authorList>
            <person name="Goeker M."/>
        </authorList>
    </citation>
    <scope>NUCLEOTIDE SEQUENCE [LARGE SCALE GENOMIC DNA]</scope>
    <source>
        <strain evidence="3 4">DSM 5900</strain>
    </source>
</reference>
<keyword evidence="4" id="KW-1185">Reference proteome</keyword>
<gene>
    <name evidence="3" type="ORF">EDC65_2277</name>
</gene>
<accession>A0A3N1MA14</accession>
<keyword evidence="2" id="KW-0812">Transmembrane</keyword>
<evidence type="ECO:0000256" key="2">
    <source>
        <dbReference type="SAM" id="Phobius"/>
    </source>
</evidence>
<evidence type="ECO:0000256" key="1">
    <source>
        <dbReference type="SAM" id="MobiDB-lite"/>
    </source>
</evidence>
<dbReference type="AlphaFoldDB" id="A0A3N1MA14"/>
<evidence type="ECO:0000313" key="4">
    <source>
        <dbReference type="Proteomes" id="UP000278222"/>
    </source>
</evidence>
<organism evidence="3 4">
    <name type="scientific">Stella humosa</name>
    <dbReference type="NCBI Taxonomy" id="94"/>
    <lineage>
        <taxon>Bacteria</taxon>
        <taxon>Pseudomonadati</taxon>
        <taxon>Pseudomonadota</taxon>
        <taxon>Alphaproteobacteria</taxon>
        <taxon>Rhodospirillales</taxon>
        <taxon>Stellaceae</taxon>
        <taxon>Stella</taxon>
    </lineage>
</organism>
<comment type="caution">
    <text evidence="3">The sequence shown here is derived from an EMBL/GenBank/DDBJ whole genome shotgun (WGS) entry which is preliminary data.</text>
</comment>
<proteinExistence type="predicted"/>
<keyword evidence="2" id="KW-0472">Membrane</keyword>